<gene>
    <name evidence="1" type="ORF">QG37_06925</name>
</gene>
<proteinExistence type="predicted"/>
<dbReference type="AlphaFoldDB" id="A0A0L0NS09"/>
<dbReference type="Proteomes" id="UP000037122">
    <property type="component" value="Unassembled WGS sequence"/>
</dbReference>
<evidence type="ECO:0000313" key="2">
    <source>
        <dbReference type="Proteomes" id="UP000037122"/>
    </source>
</evidence>
<sequence>MTDKMTTPKADNIVQKYAFPVDTTGFMLKECRMKMLAKKEVTSVSSRGVKSMQACWCRDRFQYLEKSATETMQRRYRRCD</sequence>
<reference evidence="2" key="1">
    <citation type="journal article" date="2015" name="BMC Genomics">
        <title>Draft genome of a commonly misdiagnosed multidrug resistant pathogen Candida auris.</title>
        <authorList>
            <person name="Chatterjee S."/>
            <person name="Alampalli S.V."/>
            <person name="Nageshan R.K."/>
            <person name="Chettiar S.T."/>
            <person name="Joshi S."/>
            <person name="Tatu U.S."/>
        </authorList>
    </citation>
    <scope>NUCLEOTIDE SEQUENCE [LARGE SCALE GENOMIC DNA]</scope>
    <source>
        <strain evidence="2">6684</strain>
    </source>
</reference>
<accession>A0A0L0NS09</accession>
<name>A0A0L0NS09_CANAR</name>
<evidence type="ECO:0000313" key="1">
    <source>
        <dbReference type="EMBL" id="KND96809.1"/>
    </source>
</evidence>
<protein>
    <submittedName>
        <fullName evidence="1">Uncharacterized protein</fullName>
    </submittedName>
</protein>
<dbReference type="EMBL" id="LGST01000050">
    <property type="protein sequence ID" value="KND96809.1"/>
    <property type="molecule type" value="Genomic_DNA"/>
</dbReference>
<organism evidence="1 2">
    <name type="scientific">Candidozyma auris</name>
    <name type="common">Yeast</name>
    <name type="synonym">Candida auris</name>
    <dbReference type="NCBI Taxonomy" id="498019"/>
    <lineage>
        <taxon>Eukaryota</taxon>
        <taxon>Fungi</taxon>
        <taxon>Dikarya</taxon>
        <taxon>Ascomycota</taxon>
        <taxon>Saccharomycotina</taxon>
        <taxon>Pichiomycetes</taxon>
        <taxon>Metschnikowiaceae</taxon>
        <taxon>Candidozyma</taxon>
    </lineage>
</organism>
<comment type="caution">
    <text evidence="1">The sequence shown here is derived from an EMBL/GenBank/DDBJ whole genome shotgun (WGS) entry which is preliminary data.</text>
</comment>
<dbReference type="VEuPathDB" id="FungiDB:QG37_06925"/>